<organism evidence="4 5">
    <name type="scientific">Trichoplax adhaerens</name>
    <name type="common">Trichoplax reptans</name>
    <dbReference type="NCBI Taxonomy" id="10228"/>
    <lineage>
        <taxon>Eukaryota</taxon>
        <taxon>Metazoa</taxon>
        <taxon>Placozoa</taxon>
        <taxon>Uniplacotomia</taxon>
        <taxon>Trichoplacea</taxon>
        <taxon>Trichoplacidae</taxon>
        <taxon>Trichoplax</taxon>
    </lineage>
</organism>
<name>B3S4G8_TRIAD</name>
<dbReference type="InParanoid" id="B3S4G8"/>
<dbReference type="SUPFAM" id="SSF48452">
    <property type="entry name" value="TPR-like"/>
    <property type="match status" value="1"/>
</dbReference>
<dbReference type="KEGG" id="tad:TRIADDRAFT_59079"/>
<dbReference type="InterPro" id="IPR019734">
    <property type="entry name" value="TPR_rpt"/>
</dbReference>
<dbReference type="eggNOG" id="ENOG502S5BI">
    <property type="taxonomic scope" value="Eukaryota"/>
</dbReference>
<dbReference type="HOGENOM" id="CLU_317928_0_0_1"/>
<gene>
    <name evidence="4" type="ORF">TRIADDRAFT_59079</name>
</gene>
<evidence type="ECO:0000313" key="5">
    <source>
        <dbReference type="Proteomes" id="UP000009022"/>
    </source>
</evidence>
<dbReference type="AlphaFoldDB" id="B3S4G8"/>
<dbReference type="InterPro" id="IPR027417">
    <property type="entry name" value="P-loop_NTPase"/>
</dbReference>
<dbReference type="GeneID" id="6756390"/>
<keyword evidence="2" id="KW-0802">TPR repeat</keyword>
<dbReference type="OMA" id="MECEHIL"/>
<keyword evidence="1" id="KW-0677">Repeat</keyword>
<feature type="compositionally biased region" description="Acidic residues" evidence="3">
    <location>
        <begin position="469"/>
        <end position="478"/>
    </location>
</feature>
<dbReference type="CTD" id="6756390"/>
<dbReference type="Proteomes" id="UP000009022">
    <property type="component" value="Unassembled WGS sequence"/>
</dbReference>
<dbReference type="Gene3D" id="1.25.40.10">
    <property type="entry name" value="Tetratricopeptide repeat domain"/>
    <property type="match status" value="1"/>
</dbReference>
<dbReference type="InterPro" id="IPR011990">
    <property type="entry name" value="TPR-like_helical_dom_sf"/>
</dbReference>
<dbReference type="Gene3D" id="3.40.50.300">
    <property type="entry name" value="P-loop containing nucleotide triphosphate hydrolases"/>
    <property type="match status" value="1"/>
</dbReference>
<protein>
    <recommendedName>
        <fullName evidence="6">NB-ARC domain-containing protein</fullName>
    </recommendedName>
</protein>
<keyword evidence="5" id="KW-1185">Reference proteome</keyword>
<proteinExistence type="predicted"/>
<evidence type="ECO:0000256" key="1">
    <source>
        <dbReference type="ARBA" id="ARBA00022737"/>
    </source>
</evidence>
<dbReference type="SUPFAM" id="SSF52540">
    <property type="entry name" value="P-loop containing nucleoside triphosphate hydrolases"/>
    <property type="match status" value="1"/>
</dbReference>
<evidence type="ECO:0000256" key="3">
    <source>
        <dbReference type="SAM" id="MobiDB-lite"/>
    </source>
</evidence>
<dbReference type="EMBL" id="DS985249">
    <property type="protein sequence ID" value="EDV22461.1"/>
    <property type="molecule type" value="Genomic_DNA"/>
</dbReference>
<dbReference type="RefSeq" id="XP_002115005.1">
    <property type="nucleotide sequence ID" value="XM_002114969.1"/>
</dbReference>
<dbReference type="PANTHER" id="PTHR45641:SF19">
    <property type="entry name" value="NEPHROCYSTIN-3"/>
    <property type="match status" value="1"/>
</dbReference>
<dbReference type="SMART" id="SM00028">
    <property type="entry name" value="TPR"/>
    <property type="match status" value="2"/>
</dbReference>
<sequence>MARQIGMVFLRPSRLRIGFLLLKPNILFSQEIRLVNTSTNGQSMISKYMDRARNVFNEPFVKISLMALAAVMSATALYEYLYHGPAKKKNKLGIQILPASPNHFCIERNEYISHLESECGSLLRSLFFKDIKTIFLTGLTASGKSQIARFYAEKYSKKFRFPVIKPPVIATLSGNSIEDYLSSIRSLAIELGSTPSEWSRESDNGILFSNLPVPRQIEILVEEVSQKLKMAGRWLLIIDDLKSDCGIKQAWWPQPDQDNIWGKGCVLITCEEALTPKVIEQTYKASRILNVDKKLTESEALSLLHQMNEDKVSANAATLVNELLYSPLAISLAASYIKSKNENTAQDSIYDCSNFIEEFKAIKSDILRHWNSDRLENNASFTDKIVASMCLQQYGKADSQMHSTFDILGALEPRRPIPMAMVETFIRDNEVLNFRLKSRTTKLDTTNSDLKSLEVTPPGEQISSIENIDNSENEDSDDSGVIRTFITKGKEIYRTYFSNPSSNNGDKNPKEIQDDSSPIYRCPLLSCNLNGDIKTVSIHPVIHSVMQKWYFLMTIPIMEKLYVSEQRVESKSSWFGQIKKFDETACLEGYRGRLCDQFNLKLEPSNYDELRNVTDQTNLIHKLVTASNMLHTPYSKAQQYSLLRRIGKSAITVTKNRRSEIVYRKSCKLLLPHFAYLMRHLQVVDLKNFSELLDIVAMIHSDVLSEDLRSVEMFKNSLLIKRKIHGDKHYETAHTLTLLGIVLNSLNRLDDSKTTLEEALSIYNSLPTKKMPDPQHVRNLATTLSTLGVVCSNLGEHKRSRDLLERALSLMQSIQPQNALGLANDEIFNHAADVATMLTDIGHSYLLNGETSYGHRLLQFALNIHQNIHGEEHYEVVRTLTVLSIAQMIQGFHEDSRKSRDRAGAIRGSLNANVLV</sequence>
<reference evidence="4 5" key="1">
    <citation type="journal article" date="2008" name="Nature">
        <title>The Trichoplax genome and the nature of placozoans.</title>
        <authorList>
            <person name="Srivastava M."/>
            <person name="Begovic E."/>
            <person name="Chapman J."/>
            <person name="Putnam N.H."/>
            <person name="Hellsten U."/>
            <person name="Kawashima T."/>
            <person name="Kuo A."/>
            <person name="Mitros T."/>
            <person name="Salamov A."/>
            <person name="Carpenter M.L."/>
            <person name="Signorovitch A.Y."/>
            <person name="Moreno M.A."/>
            <person name="Kamm K."/>
            <person name="Grimwood J."/>
            <person name="Schmutz J."/>
            <person name="Shapiro H."/>
            <person name="Grigoriev I.V."/>
            <person name="Buss L.W."/>
            <person name="Schierwater B."/>
            <person name="Dellaporta S.L."/>
            <person name="Rokhsar D.S."/>
        </authorList>
    </citation>
    <scope>NUCLEOTIDE SEQUENCE [LARGE SCALE GENOMIC DNA]</scope>
    <source>
        <strain evidence="4 5">Grell-BS-1999</strain>
    </source>
</reference>
<accession>B3S4G8</accession>
<feature type="region of interest" description="Disordered" evidence="3">
    <location>
        <begin position="449"/>
        <end position="479"/>
    </location>
</feature>
<evidence type="ECO:0008006" key="6">
    <source>
        <dbReference type="Google" id="ProtNLM"/>
    </source>
</evidence>
<dbReference type="Pfam" id="PF13424">
    <property type="entry name" value="TPR_12"/>
    <property type="match status" value="1"/>
</dbReference>
<dbReference type="PhylomeDB" id="B3S4G8"/>
<evidence type="ECO:0000313" key="4">
    <source>
        <dbReference type="EMBL" id="EDV22461.1"/>
    </source>
</evidence>
<evidence type="ECO:0000256" key="2">
    <source>
        <dbReference type="ARBA" id="ARBA00022803"/>
    </source>
</evidence>
<dbReference type="PANTHER" id="PTHR45641">
    <property type="entry name" value="TETRATRICOPEPTIDE REPEAT PROTEIN (AFU_ORTHOLOGUE AFUA_6G03870)"/>
    <property type="match status" value="1"/>
</dbReference>
<dbReference type="OrthoDB" id="771227at2759"/>